<keyword evidence="3" id="KW-1185">Reference proteome</keyword>
<proteinExistence type="predicted"/>
<name>A0A9N9II72_9GLOM</name>
<organism evidence="2 3">
    <name type="scientific">Dentiscutata erythropus</name>
    <dbReference type="NCBI Taxonomy" id="1348616"/>
    <lineage>
        <taxon>Eukaryota</taxon>
        <taxon>Fungi</taxon>
        <taxon>Fungi incertae sedis</taxon>
        <taxon>Mucoromycota</taxon>
        <taxon>Glomeromycotina</taxon>
        <taxon>Glomeromycetes</taxon>
        <taxon>Diversisporales</taxon>
        <taxon>Gigasporaceae</taxon>
        <taxon>Dentiscutata</taxon>
    </lineage>
</organism>
<evidence type="ECO:0000256" key="1">
    <source>
        <dbReference type="SAM" id="MobiDB-lite"/>
    </source>
</evidence>
<dbReference type="AlphaFoldDB" id="A0A9N9II72"/>
<reference evidence="2" key="1">
    <citation type="submission" date="2021-06" db="EMBL/GenBank/DDBJ databases">
        <authorList>
            <person name="Kallberg Y."/>
            <person name="Tangrot J."/>
            <person name="Rosling A."/>
        </authorList>
    </citation>
    <scope>NUCLEOTIDE SEQUENCE</scope>
    <source>
        <strain evidence="2">MA453B</strain>
    </source>
</reference>
<gene>
    <name evidence="2" type="ORF">DERYTH_LOCUS15476</name>
</gene>
<feature type="region of interest" description="Disordered" evidence="1">
    <location>
        <begin position="63"/>
        <end position="89"/>
    </location>
</feature>
<evidence type="ECO:0000313" key="3">
    <source>
        <dbReference type="Proteomes" id="UP000789405"/>
    </source>
</evidence>
<dbReference type="Proteomes" id="UP000789405">
    <property type="component" value="Unassembled WGS sequence"/>
</dbReference>
<sequence length="233" mass="27026">MEYAVLPLRLKQLKLSKEKTVEFITNVIDSDKKIPQLIDSSNFKTLTYLERIDSSFKTSTYLESLDSSNNNGRQSTHPENIPIQTENGNSLTCPRTLVFSIDNGRQRRPIENMRTLTEDANTSGKKRQINNFITYIQNPLVFQRIFQFNINLQIQNLQRTKTRKYITGYALFKKRIVEEGLLINVTNVMVIGPSTNIIWRSLTRAEKEIFLNYALQIRSNATIRNKFKRSSLA</sequence>
<accession>A0A9N9II72</accession>
<feature type="non-terminal residue" evidence="2">
    <location>
        <position position="233"/>
    </location>
</feature>
<protein>
    <submittedName>
        <fullName evidence="2">13812_t:CDS:1</fullName>
    </submittedName>
</protein>
<evidence type="ECO:0000313" key="2">
    <source>
        <dbReference type="EMBL" id="CAG8735124.1"/>
    </source>
</evidence>
<dbReference type="EMBL" id="CAJVPY010012576">
    <property type="protein sequence ID" value="CAG8735124.1"/>
    <property type="molecule type" value="Genomic_DNA"/>
</dbReference>
<comment type="caution">
    <text evidence="2">The sequence shown here is derived from an EMBL/GenBank/DDBJ whole genome shotgun (WGS) entry which is preliminary data.</text>
</comment>